<evidence type="ECO:0000256" key="1">
    <source>
        <dbReference type="ARBA" id="ARBA00022741"/>
    </source>
</evidence>
<dbReference type="InterPro" id="IPR027417">
    <property type="entry name" value="P-loop_NTPase"/>
</dbReference>
<dbReference type="GO" id="GO:0005525">
    <property type="term" value="F:GTP binding"/>
    <property type="evidence" value="ECO:0007669"/>
    <property type="project" value="UniProtKB-KW"/>
</dbReference>
<dbReference type="PANTHER" id="PTHR46688:SF1">
    <property type="entry name" value="ADP-RIBOSYLATION FACTOR-LIKE PROTEIN 16"/>
    <property type="match status" value="1"/>
</dbReference>
<dbReference type="InterPro" id="IPR006689">
    <property type="entry name" value="Small_GTPase_ARF/SAR"/>
</dbReference>
<dbReference type="GO" id="GO:0046872">
    <property type="term" value="F:metal ion binding"/>
    <property type="evidence" value="ECO:0007669"/>
    <property type="project" value="UniProtKB-KW"/>
</dbReference>
<feature type="binding site" evidence="3">
    <location>
        <begin position="19"/>
        <end position="26"/>
    </location>
    <ligand>
        <name>GTP</name>
        <dbReference type="ChEBI" id="CHEBI:37565"/>
    </ligand>
</feature>
<dbReference type="PROSITE" id="PS51417">
    <property type="entry name" value="ARF"/>
    <property type="match status" value="1"/>
</dbReference>
<dbReference type="GO" id="GO:0003924">
    <property type="term" value="F:GTPase activity"/>
    <property type="evidence" value="ECO:0007669"/>
    <property type="project" value="InterPro"/>
</dbReference>
<protein>
    <recommendedName>
        <fullName evidence="7">ADP-ribosylation factor-like protein 16</fullName>
    </recommendedName>
</protein>
<dbReference type="SMART" id="SM00177">
    <property type="entry name" value="ARF"/>
    <property type="match status" value="1"/>
</dbReference>
<keyword evidence="4" id="KW-0479">Metal-binding</keyword>
<name>A0A061S246_9CHLO</name>
<dbReference type="SUPFAM" id="SSF52540">
    <property type="entry name" value="P-loop containing nucleoside triphosphate hydrolases"/>
    <property type="match status" value="1"/>
</dbReference>
<feature type="binding site" evidence="4">
    <location>
        <position position="53"/>
    </location>
    <ligand>
        <name>Mg(2+)</name>
        <dbReference type="ChEBI" id="CHEBI:18420"/>
    </ligand>
</feature>
<keyword evidence="2 3" id="KW-0342">GTP-binding</keyword>
<reference evidence="6" key="1">
    <citation type="submission" date="2014-05" db="EMBL/GenBank/DDBJ databases">
        <title>The transcriptome of the halophilic microalga Tetraselmis sp. GSL018 isolated from the Great Salt Lake, Utah.</title>
        <authorList>
            <person name="Jinkerson R.E."/>
            <person name="D'Adamo S."/>
            <person name="Posewitz M.C."/>
        </authorList>
    </citation>
    <scope>NUCLEOTIDE SEQUENCE</scope>
    <source>
        <strain evidence="6">GSL018</strain>
    </source>
</reference>
<accession>A0A061S246</accession>
<feature type="chain" id="PRO_5030002225" description="ADP-ribosylation factor-like protein 16" evidence="5">
    <location>
        <begin position="20"/>
        <end position="203"/>
    </location>
</feature>
<feature type="binding site" evidence="4">
    <location>
        <position position="26"/>
    </location>
    <ligand>
        <name>Mg(2+)</name>
        <dbReference type="ChEBI" id="CHEBI:18420"/>
    </ligand>
</feature>
<sequence>MCFLLVLNMVFEVSVLVLGVQGSGKTLLLKRIQGIEGTDQERFQRLCAETVSTAGVELVKKPLGKKGTLSFREIGGCMLSIWPRFYGECGLVAFVVDASDPSAIPDAAVCLHKVMRHEEIQGKPLAVVLNKMDCASALRRAELERLLMIPPGARQTPKVAEVSAWTGDGVLELLDWAQGHAMAQTEQAPAAACRSCFRWRGGR</sequence>
<dbReference type="AlphaFoldDB" id="A0A061S246"/>
<keyword evidence="1 3" id="KW-0547">Nucleotide-binding</keyword>
<feature type="binding site" evidence="3">
    <location>
        <position position="76"/>
    </location>
    <ligand>
        <name>GTP</name>
        <dbReference type="ChEBI" id="CHEBI:37565"/>
    </ligand>
</feature>
<gene>
    <name evidence="6" type="ORF">TSPGSL018_18582</name>
</gene>
<dbReference type="Pfam" id="PF00025">
    <property type="entry name" value="Arf"/>
    <property type="match status" value="1"/>
</dbReference>
<organism evidence="6">
    <name type="scientific">Tetraselmis sp. GSL018</name>
    <dbReference type="NCBI Taxonomy" id="582737"/>
    <lineage>
        <taxon>Eukaryota</taxon>
        <taxon>Viridiplantae</taxon>
        <taxon>Chlorophyta</taxon>
        <taxon>core chlorophytes</taxon>
        <taxon>Chlorodendrophyceae</taxon>
        <taxon>Chlorodendrales</taxon>
        <taxon>Chlorodendraceae</taxon>
        <taxon>Tetraselmis</taxon>
    </lineage>
</organism>
<dbReference type="EMBL" id="GBEZ01008477">
    <property type="protein sequence ID" value="JAC77064.1"/>
    <property type="molecule type" value="Transcribed_RNA"/>
</dbReference>
<feature type="binding site" evidence="3">
    <location>
        <begin position="130"/>
        <end position="133"/>
    </location>
    <ligand>
        <name>GTP</name>
        <dbReference type="ChEBI" id="CHEBI:37565"/>
    </ligand>
</feature>
<evidence type="ECO:0000256" key="3">
    <source>
        <dbReference type="PIRSR" id="PIRSR606689-1"/>
    </source>
</evidence>
<keyword evidence="5" id="KW-0732">Signal</keyword>
<evidence type="ECO:0000256" key="2">
    <source>
        <dbReference type="ARBA" id="ARBA00023134"/>
    </source>
</evidence>
<keyword evidence="4" id="KW-0460">Magnesium</keyword>
<evidence type="ECO:0000256" key="4">
    <source>
        <dbReference type="PIRSR" id="PIRSR606689-2"/>
    </source>
</evidence>
<proteinExistence type="predicted"/>
<evidence type="ECO:0008006" key="7">
    <source>
        <dbReference type="Google" id="ProtNLM"/>
    </source>
</evidence>
<dbReference type="Gene3D" id="3.40.50.300">
    <property type="entry name" value="P-loop containing nucleotide triphosphate hydrolases"/>
    <property type="match status" value="1"/>
</dbReference>
<dbReference type="PANTHER" id="PTHR46688">
    <property type="entry name" value="ADP-RIBOSYLATION FACTOR-LIKE PROTEIN 16"/>
    <property type="match status" value="1"/>
</dbReference>
<evidence type="ECO:0000256" key="5">
    <source>
        <dbReference type="SAM" id="SignalP"/>
    </source>
</evidence>
<evidence type="ECO:0000313" key="6">
    <source>
        <dbReference type="EMBL" id="JAC77064.1"/>
    </source>
</evidence>
<feature type="signal peptide" evidence="5">
    <location>
        <begin position="1"/>
        <end position="19"/>
    </location>
</feature>